<organism evidence="1 2">
    <name type="scientific">Pseudoalteromonas piscicida</name>
    <dbReference type="NCBI Taxonomy" id="43662"/>
    <lineage>
        <taxon>Bacteria</taxon>
        <taxon>Pseudomonadati</taxon>
        <taxon>Pseudomonadota</taxon>
        <taxon>Gammaproteobacteria</taxon>
        <taxon>Alteromonadales</taxon>
        <taxon>Pseudoalteromonadaceae</taxon>
        <taxon>Pseudoalteromonas</taxon>
    </lineage>
</organism>
<comment type="caution">
    <text evidence="1">The sequence shown here is derived from an EMBL/GenBank/DDBJ whole genome shotgun (WGS) entry which is preliminary data.</text>
</comment>
<dbReference type="Proteomes" id="UP000228621">
    <property type="component" value="Unassembled WGS sequence"/>
</dbReference>
<gene>
    <name evidence="1" type="ORF">CEX98_12730</name>
</gene>
<keyword evidence="2" id="KW-1185">Reference proteome</keyword>
<evidence type="ECO:0000313" key="2">
    <source>
        <dbReference type="Proteomes" id="UP000228621"/>
    </source>
</evidence>
<dbReference type="AlphaFoldDB" id="A0A2A5JPJ0"/>
<evidence type="ECO:0000313" key="1">
    <source>
        <dbReference type="EMBL" id="PCK31338.1"/>
    </source>
</evidence>
<reference evidence="2" key="1">
    <citation type="journal article" date="2019" name="Genome Announc.">
        <title>Draft Genome Sequence of Pseudoalteromonas piscicida Strain 36Y ROTHPW, an Hypersaline Seawater Isolate from the South Coast of Sonora, Mexico.</title>
        <authorList>
            <person name="Sanchez-Diaz R."/>
            <person name="Molina-Garza Z.J."/>
            <person name="Cruz-Suarez L.E."/>
            <person name="Selvin J."/>
            <person name="Kiran G.S."/>
            <person name="Ibarra-Gamez J.C."/>
            <person name="Gomez-Gil B."/>
            <person name="Galaviz-Silva L."/>
        </authorList>
    </citation>
    <scope>NUCLEOTIDE SEQUENCE [LARGE SCALE GENOMIC DNA]</scope>
    <source>
        <strain evidence="2">36Y_RITHPW</strain>
    </source>
</reference>
<dbReference type="EMBL" id="NKHF01000056">
    <property type="protein sequence ID" value="PCK31338.1"/>
    <property type="molecule type" value="Genomic_DNA"/>
</dbReference>
<protein>
    <recommendedName>
        <fullName evidence="3">Orphan protein</fullName>
    </recommendedName>
</protein>
<name>A0A2A5JPJ0_PSEO7</name>
<dbReference type="OrthoDB" id="6305308at2"/>
<sequence>MNRVYQLLKYSNITIAVSLCAFLLALQVSFFSAESFSLISQVAAHISTIVLAGSVKLAYVVRLVCLYHLGLEVR</sequence>
<evidence type="ECO:0008006" key="3">
    <source>
        <dbReference type="Google" id="ProtNLM"/>
    </source>
</evidence>
<proteinExistence type="predicted"/>
<accession>A0A2A5JPJ0</accession>